<evidence type="ECO:0000256" key="1">
    <source>
        <dbReference type="ARBA" id="ARBA00004442"/>
    </source>
</evidence>
<dbReference type="CDD" id="cd08977">
    <property type="entry name" value="SusD"/>
    <property type="match status" value="1"/>
</dbReference>
<evidence type="ECO:0000259" key="8">
    <source>
        <dbReference type="Pfam" id="PF14322"/>
    </source>
</evidence>
<accession>A0ABP9BUJ0</accession>
<keyword evidence="4" id="KW-0472">Membrane</keyword>
<sequence length="516" mass="58588">MKINKYIYSWLLLLTLVLSSCSDDFLSMTPDSEYNSDDFFETEEQFQQAVNGVYQSLRNTVNESGYLMGEMRSDNTHYDYYAPDRGIHVVRRENIDDFLDDSQNQWTNDYFNNSYVGISRANTILERIEGAAFDQSAKDPIIGETKFLRAYYYFNLVRYFGGVPLYLKETIKQEDAFLPRSSVDEVYDVVISDLKEAIEKLPAPVFPQSGRATKGAASMMLAEVYMTRKDFAAAEPLLRSITTMGYSLLSKYDDVFLPANKNSKESIFEIQFMQGNQGQESMFTYWFIPKSTDVSLLTGIKTNTVNSGGFNVPTDDMMADYEAGDSRKDASVGVAEGIIGSDGSFTIQAVKSSDGYTTPAGKIAKFYIKKYLHTHSRERNTDDNWPIYRYSDALLSLAECLNENGKAGEALEYINQVRKRAGAELPPVTVTGKEALAEAIAHERRVELAFENHRWHDLVRTGKAIEVMNAHGIEMKQQYNYISKNAYNLTENRLIFPIPYLELQLNNQLTQNPGYN</sequence>
<feature type="signal peptide" evidence="6">
    <location>
        <begin position="1"/>
        <end position="22"/>
    </location>
</feature>
<dbReference type="Pfam" id="PF14322">
    <property type="entry name" value="SusD-like_3"/>
    <property type="match status" value="1"/>
</dbReference>
<evidence type="ECO:0000256" key="2">
    <source>
        <dbReference type="ARBA" id="ARBA00006275"/>
    </source>
</evidence>
<keyword evidence="3 6" id="KW-0732">Signal</keyword>
<name>A0ABP9BUJ0_9SPHI</name>
<comment type="similarity">
    <text evidence="2">Belongs to the SusD family.</text>
</comment>
<dbReference type="Pfam" id="PF07980">
    <property type="entry name" value="SusD_RagB"/>
    <property type="match status" value="1"/>
</dbReference>
<keyword evidence="5" id="KW-0998">Cell outer membrane</keyword>
<feature type="domain" description="RagB/SusD" evidence="7">
    <location>
        <begin position="264"/>
        <end position="515"/>
    </location>
</feature>
<protein>
    <submittedName>
        <fullName evidence="9">RagB/SusD family nutrient uptake outer membrane protein</fullName>
    </submittedName>
</protein>
<dbReference type="Gene3D" id="1.25.40.390">
    <property type="match status" value="1"/>
</dbReference>
<dbReference type="InterPro" id="IPR012944">
    <property type="entry name" value="SusD_RagB_dom"/>
</dbReference>
<feature type="chain" id="PRO_5047516996" evidence="6">
    <location>
        <begin position="23"/>
        <end position="516"/>
    </location>
</feature>
<reference evidence="10" key="1">
    <citation type="journal article" date="2019" name="Int. J. Syst. Evol. Microbiol.">
        <title>The Global Catalogue of Microorganisms (GCM) 10K type strain sequencing project: providing services to taxonomists for standard genome sequencing and annotation.</title>
        <authorList>
            <consortium name="The Broad Institute Genomics Platform"/>
            <consortium name="The Broad Institute Genome Sequencing Center for Infectious Disease"/>
            <person name="Wu L."/>
            <person name="Ma J."/>
        </authorList>
    </citation>
    <scope>NUCLEOTIDE SEQUENCE [LARGE SCALE GENOMIC DNA]</scope>
    <source>
        <strain evidence="10">JCM 18200</strain>
    </source>
</reference>
<evidence type="ECO:0000313" key="9">
    <source>
        <dbReference type="EMBL" id="GAA4799406.1"/>
    </source>
</evidence>
<dbReference type="PROSITE" id="PS51257">
    <property type="entry name" value="PROKAR_LIPOPROTEIN"/>
    <property type="match status" value="1"/>
</dbReference>
<dbReference type="InterPro" id="IPR011990">
    <property type="entry name" value="TPR-like_helical_dom_sf"/>
</dbReference>
<feature type="domain" description="SusD-like N-terminal" evidence="8">
    <location>
        <begin position="24"/>
        <end position="226"/>
    </location>
</feature>
<evidence type="ECO:0000256" key="4">
    <source>
        <dbReference type="ARBA" id="ARBA00023136"/>
    </source>
</evidence>
<evidence type="ECO:0000256" key="6">
    <source>
        <dbReference type="SAM" id="SignalP"/>
    </source>
</evidence>
<evidence type="ECO:0000259" key="7">
    <source>
        <dbReference type="Pfam" id="PF07980"/>
    </source>
</evidence>
<dbReference type="EMBL" id="BAABIQ010000040">
    <property type="protein sequence ID" value="GAA4799406.1"/>
    <property type="molecule type" value="Genomic_DNA"/>
</dbReference>
<comment type="caution">
    <text evidence="9">The sequence shown here is derived from an EMBL/GenBank/DDBJ whole genome shotgun (WGS) entry which is preliminary data.</text>
</comment>
<dbReference type="Proteomes" id="UP001501411">
    <property type="component" value="Unassembled WGS sequence"/>
</dbReference>
<gene>
    <name evidence="9" type="ORF">GCM10023231_30240</name>
</gene>
<evidence type="ECO:0000256" key="5">
    <source>
        <dbReference type="ARBA" id="ARBA00023237"/>
    </source>
</evidence>
<dbReference type="SUPFAM" id="SSF48452">
    <property type="entry name" value="TPR-like"/>
    <property type="match status" value="1"/>
</dbReference>
<evidence type="ECO:0000313" key="10">
    <source>
        <dbReference type="Proteomes" id="UP001501411"/>
    </source>
</evidence>
<comment type="subcellular location">
    <subcellularLocation>
        <location evidence="1">Cell outer membrane</location>
    </subcellularLocation>
</comment>
<dbReference type="RefSeq" id="WP_345232705.1">
    <property type="nucleotide sequence ID" value="NZ_BAABIQ010000040.1"/>
</dbReference>
<organism evidence="9 10">
    <name type="scientific">Olivibacter ginsenosidimutans</name>
    <dbReference type="NCBI Taxonomy" id="1176537"/>
    <lineage>
        <taxon>Bacteria</taxon>
        <taxon>Pseudomonadati</taxon>
        <taxon>Bacteroidota</taxon>
        <taxon>Sphingobacteriia</taxon>
        <taxon>Sphingobacteriales</taxon>
        <taxon>Sphingobacteriaceae</taxon>
        <taxon>Olivibacter</taxon>
    </lineage>
</organism>
<keyword evidence="10" id="KW-1185">Reference proteome</keyword>
<evidence type="ECO:0000256" key="3">
    <source>
        <dbReference type="ARBA" id="ARBA00022729"/>
    </source>
</evidence>
<dbReference type="InterPro" id="IPR033985">
    <property type="entry name" value="SusD-like_N"/>
</dbReference>
<proteinExistence type="inferred from homology"/>